<dbReference type="InterPro" id="IPR028098">
    <property type="entry name" value="Glyco_trans_4-like_N"/>
</dbReference>
<dbReference type="GO" id="GO:0016758">
    <property type="term" value="F:hexosyltransferase activity"/>
    <property type="evidence" value="ECO:0007669"/>
    <property type="project" value="TreeGrafter"/>
</dbReference>
<keyword evidence="1" id="KW-0328">Glycosyltransferase</keyword>
<feature type="domain" description="Glycosyltransferase subfamily 4-like N-terminal" evidence="3">
    <location>
        <begin position="20"/>
        <end position="204"/>
    </location>
</feature>
<keyword evidence="2" id="KW-0808">Transferase</keyword>
<comment type="caution">
    <text evidence="4">The sequence shown here is derived from an EMBL/GenBank/DDBJ whole genome shotgun (WGS) entry which is preliminary data.</text>
</comment>
<dbReference type="SUPFAM" id="SSF53756">
    <property type="entry name" value="UDP-Glycosyltransferase/glycogen phosphorylase"/>
    <property type="match status" value="1"/>
</dbReference>
<dbReference type="Pfam" id="PF13579">
    <property type="entry name" value="Glyco_trans_4_4"/>
    <property type="match status" value="1"/>
</dbReference>
<dbReference type="CDD" id="cd03794">
    <property type="entry name" value="GT4_WbuB-like"/>
    <property type="match status" value="1"/>
</dbReference>
<evidence type="ECO:0000259" key="3">
    <source>
        <dbReference type="Pfam" id="PF13579"/>
    </source>
</evidence>
<dbReference type="EMBL" id="DYZL01000170">
    <property type="protein sequence ID" value="HJH43705.1"/>
    <property type="molecule type" value="Genomic_DNA"/>
</dbReference>
<dbReference type="AlphaFoldDB" id="A0A9D2VKW4"/>
<dbReference type="PANTHER" id="PTHR45947:SF3">
    <property type="entry name" value="SULFOQUINOVOSYL TRANSFERASE SQD2"/>
    <property type="match status" value="1"/>
</dbReference>
<proteinExistence type="predicted"/>
<sequence length="409" mass="44248">MRILYFTQFYAPESIAAAFRAKDHAAAWVDGGHEVVVFTGWPNYPAGRLYDGYVMERLGEEVVDGVRVFRSRSKLRPNTSFRKRIESGLSFIWNGLRNTRGRSPVGKDYDAVLVTSGTVFAAWLGVHYAKKNRLPPVVEFRDLTYRQMVATGSSEGCAKVRAMKALELSFCKAADEVVVLTEGFRQELAAQGIPERKMVVVPNGADPVPCEHDWTGALHLGYFGTMGISQDVVRTLDLAAGLAEEGLIGGYELIGEGAARGAVEEGIASGAYPFATISRGVSQEELEPRYAAVHMTVASLQDSESFAGTIPSKIFQSFARGVPVLFVGPEGEAARLVCESGGGMALCGSDAECAAALRAFAKAPGLPARLAEMSSRARSFMERDYTRGRMAECMLGVLEDAVGGFRRDE</sequence>
<dbReference type="GO" id="GO:1901137">
    <property type="term" value="P:carbohydrate derivative biosynthetic process"/>
    <property type="evidence" value="ECO:0007669"/>
    <property type="project" value="UniProtKB-ARBA"/>
</dbReference>
<evidence type="ECO:0000256" key="1">
    <source>
        <dbReference type="ARBA" id="ARBA00022676"/>
    </source>
</evidence>
<dbReference type="Proteomes" id="UP000789325">
    <property type="component" value="Unassembled WGS sequence"/>
</dbReference>
<accession>A0A9D2VKW4</accession>
<reference evidence="4" key="2">
    <citation type="submission" date="2021-09" db="EMBL/GenBank/DDBJ databases">
        <authorList>
            <person name="Gilroy R."/>
        </authorList>
    </citation>
    <scope>NUCLEOTIDE SEQUENCE</scope>
    <source>
        <strain evidence="4">USAMLcec12-2067</strain>
    </source>
</reference>
<dbReference type="InterPro" id="IPR050194">
    <property type="entry name" value="Glycosyltransferase_grp1"/>
</dbReference>
<evidence type="ECO:0000313" key="5">
    <source>
        <dbReference type="Proteomes" id="UP000789325"/>
    </source>
</evidence>
<name>A0A9D2VKW4_9ACTN</name>
<reference evidence="4" key="1">
    <citation type="journal article" date="2021" name="PeerJ">
        <title>Extensive microbial diversity within the chicken gut microbiome revealed by metagenomics and culture.</title>
        <authorList>
            <person name="Gilroy R."/>
            <person name="Ravi A."/>
            <person name="Getino M."/>
            <person name="Pursley I."/>
            <person name="Horton D.L."/>
            <person name="Alikhan N.F."/>
            <person name="Baker D."/>
            <person name="Gharbi K."/>
            <person name="Hall N."/>
            <person name="Watson M."/>
            <person name="Adriaenssens E.M."/>
            <person name="Foster-Nyarko E."/>
            <person name="Jarju S."/>
            <person name="Secka A."/>
            <person name="Antonio M."/>
            <person name="Oren A."/>
            <person name="Chaudhuri R.R."/>
            <person name="La Ragione R."/>
            <person name="Hildebrand F."/>
            <person name="Pallen M.J."/>
        </authorList>
    </citation>
    <scope>NUCLEOTIDE SEQUENCE</scope>
    <source>
        <strain evidence="4">USAMLcec12-2067</strain>
    </source>
</reference>
<evidence type="ECO:0000256" key="2">
    <source>
        <dbReference type="ARBA" id="ARBA00022679"/>
    </source>
</evidence>
<gene>
    <name evidence="4" type="ORF">K8V16_07900</name>
</gene>
<organism evidence="4 5">
    <name type="scientific">Rubneribacter badeniensis</name>
    <dbReference type="NCBI Taxonomy" id="2070688"/>
    <lineage>
        <taxon>Bacteria</taxon>
        <taxon>Bacillati</taxon>
        <taxon>Actinomycetota</taxon>
        <taxon>Coriobacteriia</taxon>
        <taxon>Eggerthellales</taxon>
        <taxon>Eggerthellaceae</taxon>
        <taxon>Rubneribacter</taxon>
    </lineage>
</organism>
<evidence type="ECO:0000313" key="4">
    <source>
        <dbReference type="EMBL" id="HJH43705.1"/>
    </source>
</evidence>
<protein>
    <submittedName>
        <fullName evidence="4">Glycosyltransferase family 4 protein</fullName>
    </submittedName>
</protein>
<dbReference type="PANTHER" id="PTHR45947">
    <property type="entry name" value="SULFOQUINOVOSYL TRANSFERASE SQD2"/>
    <property type="match status" value="1"/>
</dbReference>
<dbReference type="Gene3D" id="3.40.50.2000">
    <property type="entry name" value="Glycogen Phosphorylase B"/>
    <property type="match status" value="1"/>
</dbReference>